<dbReference type="EMBL" id="PTRA01000001">
    <property type="protein sequence ID" value="PQA59832.1"/>
    <property type="molecule type" value="Genomic_DNA"/>
</dbReference>
<evidence type="ECO:0000256" key="1">
    <source>
        <dbReference type="SAM" id="Phobius"/>
    </source>
</evidence>
<keyword evidence="1" id="KW-0812">Transmembrane</keyword>
<proteinExistence type="predicted"/>
<keyword evidence="3" id="KW-1185">Reference proteome</keyword>
<dbReference type="RefSeq" id="WP_104711616.1">
    <property type="nucleotide sequence ID" value="NZ_PTRA01000001.1"/>
</dbReference>
<evidence type="ECO:0000313" key="3">
    <source>
        <dbReference type="Proteomes" id="UP000239590"/>
    </source>
</evidence>
<protein>
    <submittedName>
        <fullName evidence="2">Uncharacterized protein</fullName>
    </submittedName>
</protein>
<keyword evidence="1" id="KW-0472">Membrane</keyword>
<dbReference type="Proteomes" id="UP000239590">
    <property type="component" value="Unassembled WGS sequence"/>
</dbReference>
<organism evidence="2 3">
    <name type="scientific">Siphonobacter curvatus</name>
    <dbReference type="NCBI Taxonomy" id="2094562"/>
    <lineage>
        <taxon>Bacteria</taxon>
        <taxon>Pseudomonadati</taxon>
        <taxon>Bacteroidota</taxon>
        <taxon>Cytophagia</taxon>
        <taxon>Cytophagales</taxon>
        <taxon>Cytophagaceae</taxon>
        <taxon>Siphonobacter</taxon>
    </lineage>
</organism>
<evidence type="ECO:0000313" key="2">
    <source>
        <dbReference type="EMBL" id="PQA59832.1"/>
    </source>
</evidence>
<feature type="transmembrane region" description="Helical" evidence="1">
    <location>
        <begin position="6"/>
        <end position="21"/>
    </location>
</feature>
<comment type="caution">
    <text evidence="2">The sequence shown here is derived from an EMBL/GenBank/DDBJ whole genome shotgun (WGS) entry which is preliminary data.</text>
</comment>
<dbReference type="AlphaFoldDB" id="A0A2S7IQ70"/>
<gene>
    <name evidence="2" type="ORF">C5O19_09480</name>
</gene>
<accession>A0A2S7IQ70</accession>
<reference evidence="3" key="1">
    <citation type="submission" date="2018-02" db="EMBL/GenBank/DDBJ databases">
        <title>Genome sequencing of Solimonas sp. HR-BB.</title>
        <authorList>
            <person name="Lee Y."/>
            <person name="Jeon C.O."/>
        </authorList>
    </citation>
    <scope>NUCLEOTIDE SEQUENCE [LARGE SCALE GENOMIC DNA]</scope>
    <source>
        <strain evidence="3">HR-U</strain>
    </source>
</reference>
<name>A0A2S7IQ70_9BACT</name>
<sequence length="74" mass="8711">MENFYAVLAISIGFGYIVYLIKDTRKATRDSDQRELSERLAREKDIAENGKFHPLDELWLSQNHFLQPQNLQEV</sequence>
<keyword evidence="1" id="KW-1133">Transmembrane helix</keyword>